<sequence length="192" mass="22870">MNEIPKYDYLSISKIKERSGWSPAARKKFLGEPDKEYPNPHGLSSAPVKLFSIKRIEEIESSELFVEFARKNKKRILGAIKAVEKKKEILRKKIQETEFKIEALPIRELFKRAFYHYNHYQTFLGSERQVSVSSDKSLKKRLILNYVRHRLTNYDDVLLELRRKVGKERAYSELRNKLDQVILETYSWLARY</sequence>
<dbReference type="Proteomes" id="UP001580391">
    <property type="component" value="Unassembled WGS sequence"/>
</dbReference>
<comment type="caution">
    <text evidence="1">The sequence shown here is derived from an EMBL/GenBank/DDBJ whole genome shotgun (WGS) entry which is preliminary data.</text>
</comment>
<dbReference type="EMBL" id="JBHILJ010000030">
    <property type="protein sequence ID" value="MFB5738738.1"/>
    <property type="molecule type" value="Genomic_DNA"/>
</dbReference>
<name>A0ABV5BTT5_9LEPT</name>
<accession>A0ABV5BTT5</accession>
<keyword evidence="2" id="KW-1185">Reference proteome</keyword>
<protein>
    <submittedName>
        <fullName evidence="1">Uncharacterized protein</fullName>
    </submittedName>
</protein>
<dbReference type="RefSeq" id="WP_375517849.1">
    <property type="nucleotide sequence ID" value="NZ_JBHILI010000015.1"/>
</dbReference>
<reference evidence="1 2" key="1">
    <citation type="submission" date="2024-09" db="EMBL/GenBank/DDBJ databases">
        <title>Taxonomic and Genotyping Characterization of Leptospira Strains isolated from Multiple Sources in Colombia highlights the importance of intermediate species.</title>
        <authorList>
            <person name="Torres Higuera L."/>
            <person name="Rojas Tapias D."/>
            <person name="Jimenez Velasquez S."/>
            <person name="Renjifo Ibanez C."/>
        </authorList>
    </citation>
    <scope>NUCLEOTIDE SEQUENCE [LARGE SCALE GENOMIC DNA]</scope>
    <source>
        <strain evidence="1 2">Lep080</strain>
    </source>
</reference>
<evidence type="ECO:0000313" key="2">
    <source>
        <dbReference type="Proteomes" id="UP001580391"/>
    </source>
</evidence>
<proteinExistence type="predicted"/>
<gene>
    <name evidence="1" type="ORF">ACE5IX_19665</name>
</gene>
<evidence type="ECO:0000313" key="1">
    <source>
        <dbReference type="EMBL" id="MFB5738738.1"/>
    </source>
</evidence>
<organism evidence="1 2">
    <name type="scientific">Leptospira wolffii</name>
    <dbReference type="NCBI Taxonomy" id="409998"/>
    <lineage>
        <taxon>Bacteria</taxon>
        <taxon>Pseudomonadati</taxon>
        <taxon>Spirochaetota</taxon>
        <taxon>Spirochaetia</taxon>
        <taxon>Leptospirales</taxon>
        <taxon>Leptospiraceae</taxon>
        <taxon>Leptospira</taxon>
    </lineage>
</organism>